<organism evidence="1 2">
    <name type="scientific">Saccharomycopsis crataegensis</name>
    <dbReference type="NCBI Taxonomy" id="43959"/>
    <lineage>
        <taxon>Eukaryota</taxon>
        <taxon>Fungi</taxon>
        <taxon>Dikarya</taxon>
        <taxon>Ascomycota</taxon>
        <taxon>Saccharomycotina</taxon>
        <taxon>Saccharomycetes</taxon>
        <taxon>Saccharomycopsidaceae</taxon>
        <taxon>Saccharomycopsis</taxon>
    </lineage>
</organism>
<keyword evidence="2" id="KW-1185">Reference proteome</keyword>
<proteinExistence type="predicted"/>
<accession>A0AAV5QII9</accession>
<evidence type="ECO:0000313" key="1">
    <source>
        <dbReference type="EMBL" id="GMM34617.1"/>
    </source>
</evidence>
<dbReference type="AlphaFoldDB" id="A0AAV5QII9"/>
<comment type="caution">
    <text evidence="1">The sequence shown here is derived from an EMBL/GenBank/DDBJ whole genome shotgun (WGS) entry which is preliminary data.</text>
</comment>
<protein>
    <submittedName>
        <fullName evidence="1">Uncharacterized protein</fullName>
    </submittedName>
</protein>
<dbReference type="Proteomes" id="UP001360560">
    <property type="component" value="Unassembled WGS sequence"/>
</dbReference>
<evidence type="ECO:0000313" key="2">
    <source>
        <dbReference type="Proteomes" id="UP001360560"/>
    </source>
</evidence>
<reference evidence="1 2" key="1">
    <citation type="journal article" date="2023" name="Elife">
        <title>Identification of key yeast species and microbe-microbe interactions impacting larval growth of Drosophila in the wild.</title>
        <authorList>
            <person name="Mure A."/>
            <person name="Sugiura Y."/>
            <person name="Maeda R."/>
            <person name="Honda K."/>
            <person name="Sakurai N."/>
            <person name="Takahashi Y."/>
            <person name="Watada M."/>
            <person name="Katoh T."/>
            <person name="Gotoh A."/>
            <person name="Gotoh Y."/>
            <person name="Taniguchi I."/>
            <person name="Nakamura K."/>
            <person name="Hayashi T."/>
            <person name="Katayama T."/>
            <person name="Uemura T."/>
            <person name="Hattori Y."/>
        </authorList>
    </citation>
    <scope>NUCLEOTIDE SEQUENCE [LARGE SCALE GENOMIC DNA]</scope>
    <source>
        <strain evidence="1 2">SC-9</strain>
    </source>
</reference>
<dbReference type="RefSeq" id="XP_064851617.1">
    <property type="nucleotide sequence ID" value="XM_064995545.1"/>
</dbReference>
<gene>
    <name evidence="1" type="ORF">DASC09_019420</name>
</gene>
<sequence length="562" mass="65609">MNENPDISEARYQRLVNQLENPKIFNFDWHDVDEELDYHNIREIVYSIPRIHSRPRCWYKAILSFPACSVKCFRPFPEDELTAKFVEATGFDFALSPISFEPCSQLSDYYFQRKINRLGAALDKKNDKKMRISSMPRCYCLPVESRDEWSNFSSLNTGVLSDISILLQLMFSWSFSFHSMSAGFLYENILTSVKVFPIQVTCTNISQVHLLASYGFVGIKESPTDISFSIMRQLLRFAITYKSDIVGLSDYDRLLIIKFDLGSHNGVIRYDYRLLDLKSTPISMKWAIAALAYDKIMRKDEERKVEEKKIEAFHDSLALSKEELKKIGNQRIRQIKKDQRPRPGGVWKSTNIVCTPDYLNILKTNEGKVFCMKTAEFIDYIDIKKFPVSSDIDEVMLKLVDMSELKRHHSLDEWGNFSLPYFHIVKKRSIDCFYKQIECYERIGKYNKLHPGNDERIHCPRFIGYGCGVIATRWEYASGLFFATERLEGNEAKTPEEFAKGIKEIEKLARIGIKYPSVYSEMFSIVNDEFYFVGLSTVSLEEPFDPEHDIEMYRREFVDCEF</sequence>
<dbReference type="GeneID" id="90072596"/>
<dbReference type="EMBL" id="BTFZ01000003">
    <property type="protein sequence ID" value="GMM34617.1"/>
    <property type="molecule type" value="Genomic_DNA"/>
</dbReference>
<name>A0AAV5QII9_9ASCO</name>